<protein>
    <submittedName>
        <fullName evidence="1">Uncharacterized protein</fullName>
    </submittedName>
</protein>
<accession>A0AAX4Q5G9</accession>
<dbReference type="Pfam" id="PF23967">
    <property type="entry name" value="DUF7295"/>
    <property type="match status" value="1"/>
</dbReference>
<dbReference type="Proteomes" id="UP001437386">
    <property type="component" value="Segment"/>
</dbReference>
<name>A0AAX4Q5G9_9CAUD</name>
<evidence type="ECO:0000313" key="1">
    <source>
        <dbReference type="EMBL" id="XAG95789.1"/>
    </source>
</evidence>
<evidence type="ECO:0000313" key="2">
    <source>
        <dbReference type="Proteomes" id="UP001437386"/>
    </source>
</evidence>
<dbReference type="EMBL" id="PP579741">
    <property type="protein sequence ID" value="XAG95789.1"/>
    <property type="molecule type" value="Genomic_DNA"/>
</dbReference>
<keyword evidence="2" id="KW-1185">Reference proteome</keyword>
<gene>
    <name evidence="1" type="ORF">U7154_000022</name>
</gene>
<dbReference type="InterPro" id="IPR055719">
    <property type="entry name" value="DUF7295"/>
</dbReference>
<reference evidence="1 2" key="1">
    <citation type="submission" date="2024-04" db="EMBL/GenBank/DDBJ databases">
        <authorList>
            <person name="Wojcicki M."/>
            <person name="Srednicka P."/>
            <person name="Shymialevich D."/>
            <person name="Sokolowska B."/>
        </authorList>
    </citation>
    <scope>NUCLEOTIDE SEQUENCE [LARGE SCALE GENOMIC DNA]</scope>
</reference>
<organism evidence="1 2">
    <name type="scientific">Enterobacter phage KKP_3711</name>
    <dbReference type="NCBI Taxonomy" id="3109398"/>
    <lineage>
        <taxon>Viruses</taxon>
        <taxon>Duplodnaviria</taxon>
        <taxon>Heunggongvirae</taxon>
        <taxon>Uroviricota</taxon>
        <taxon>Caudoviricetes</taxon>
        <taxon>Demerecviridae</taxon>
        <taxon>Markadamsvirinae</taxon>
    </lineage>
</organism>
<proteinExistence type="predicted"/>
<sequence length="122" mass="15240">MSRTYRKKSGDRYWRDKHRSKYNFNRINPRRYIKGNFWHLDGEVIPMTHEEIEVEIQEDILKHEKKDGYLWDSVSKNVKWHSNKMVRGANRMELHRVMKDPENYDYNRDHDLRKKGLWWVYD</sequence>